<dbReference type="AlphaFoldDB" id="A0A4S2LAZ0"/>
<dbReference type="Proteomes" id="UP000308267">
    <property type="component" value="Unassembled WGS sequence"/>
</dbReference>
<proteinExistence type="predicted"/>
<dbReference type="OrthoDB" id="6316568at2759"/>
<evidence type="ECO:0000313" key="2">
    <source>
        <dbReference type="EMBL" id="TGZ60270.1"/>
    </source>
</evidence>
<protein>
    <submittedName>
        <fullName evidence="2">Uncharacterized protein</fullName>
    </submittedName>
</protein>
<name>A0A4S2LAZ0_OPIFE</name>
<organism evidence="2 3">
    <name type="scientific">Opisthorchis felineus</name>
    <dbReference type="NCBI Taxonomy" id="147828"/>
    <lineage>
        <taxon>Eukaryota</taxon>
        <taxon>Metazoa</taxon>
        <taxon>Spiralia</taxon>
        <taxon>Lophotrochozoa</taxon>
        <taxon>Platyhelminthes</taxon>
        <taxon>Trematoda</taxon>
        <taxon>Digenea</taxon>
        <taxon>Opisthorchiida</taxon>
        <taxon>Opisthorchiata</taxon>
        <taxon>Opisthorchiidae</taxon>
        <taxon>Opisthorchis</taxon>
    </lineage>
</organism>
<comment type="caution">
    <text evidence="2">The sequence shown here is derived from an EMBL/GenBank/DDBJ whole genome shotgun (WGS) entry which is preliminary data.</text>
</comment>
<gene>
    <name evidence="2" type="ORF">CRM22_008624</name>
</gene>
<accession>A0A4S2LAZ0</accession>
<sequence length="123" mass="14206">MVANQPYKPKLQRQRRRTPGPANISFLQFTRTQSPKSMDFSVKPEDLTRFKRKPNTPHADGPRLLGVIINTTKDVERVLLVVQTLCQNSAQRIRSDIPWIGWIKRRAQGPLRIRPERMAECCG</sequence>
<evidence type="ECO:0000256" key="1">
    <source>
        <dbReference type="SAM" id="MobiDB-lite"/>
    </source>
</evidence>
<keyword evidence="3" id="KW-1185">Reference proteome</keyword>
<reference evidence="2 3" key="1">
    <citation type="journal article" date="2019" name="BMC Genomics">
        <title>New insights from Opisthorchis felineus genome: update on genomics of the epidemiologically important liver flukes.</title>
        <authorList>
            <person name="Ershov N.I."/>
            <person name="Mordvinov V.A."/>
            <person name="Prokhortchouk E.B."/>
            <person name="Pakharukova M.Y."/>
            <person name="Gunbin K.V."/>
            <person name="Ustyantsev K."/>
            <person name="Genaev M.A."/>
            <person name="Blinov A.G."/>
            <person name="Mazur A."/>
            <person name="Boulygina E."/>
            <person name="Tsygankova S."/>
            <person name="Khrameeva E."/>
            <person name="Chekanov N."/>
            <person name="Fan G."/>
            <person name="Xiao A."/>
            <person name="Zhang H."/>
            <person name="Xu X."/>
            <person name="Yang H."/>
            <person name="Solovyev V."/>
            <person name="Lee S.M."/>
            <person name="Liu X."/>
            <person name="Afonnikov D.A."/>
            <person name="Skryabin K.G."/>
        </authorList>
    </citation>
    <scope>NUCLEOTIDE SEQUENCE [LARGE SCALE GENOMIC DNA]</scope>
    <source>
        <strain evidence="2">AK-0245</strain>
        <tissue evidence="2">Whole organism</tissue>
    </source>
</reference>
<evidence type="ECO:0000313" key="3">
    <source>
        <dbReference type="Proteomes" id="UP000308267"/>
    </source>
</evidence>
<dbReference type="EMBL" id="SJOL01008463">
    <property type="protein sequence ID" value="TGZ60270.1"/>
    <property type="molecule type" value="Genomic_DNA"/>
</dbReference>
<feature type="region of interest" description="Disordered" evidence="1">
    <location>
        <begin position="1"/>
        <end position="23"/>
    </location>
</feature>